<keyword evidence="13" id="KW-1185">Reference proteome</keyword>
<evidence type="ECO:0000256" key="9">
    <source>
        <dbReference type="PIRSR" id="PIRSR000294-2"/>
    </source>
</evidence>
<evidence type="ECO:0000256" key="5">
    <source>
        <dbReference type="ARBA" id="ARBA00022764"/>
    </source>
</evidence>
<keyword evidence="2 8" id="KW-0349">Heme</keyword>
<evidence type="ECO:0000256" key="10">
    <source>
        <dbReference type="SAM" id="Phobius"/>
    </source>
</evidence>
<accession>A0A7M1B7A1</accession>
<comment type="subcellular location">
    <subcellularLocation>
        <location evidence="1">Periplasm</location>
    </subcellularLocation>
</comment>
<dbReference type="GO" id="GO:0020037">
    <property type="term" value="F:heme binding"/>
    <property type="evidence" value="ECO:0007669"/>
    <property type="project" value="InterPro"/>
</dbReference>
<feature type="binding site" description="axial binding residue" evidence="9">
    <location>
        <position position="365"/>
    </location>
    <ligand>
        <name>heme c</name>
        <dbReference type="ChEBI" id="CHEBI:61717"/>
        <label>2</label>
    </ligand>
    <ligandPart>
        <name>Fe</name>
        <dbReference type="ChEBI" id="CHEBI:18248"/>
    </ligandPart>
</feature>
<dbReference type="InterPro" id="IPR036909">
    <property type="entry name" value="Cyt_c-like_dom_sf"/>
</dbReference>
<evidence type="ECO:0000313" key="12">
    <source>
        <dbReference type="EMBL" id="QOP45386.1"/>
    </source>
</evidence>
<keyword evidence="10" id="KW-0812">Transmembrane</keyword>
<keyword evidence="10" id="KW-1133">Transmembrane helix</keyword>
<dbReference type="Pfam" id="PF03150">
    <property type="entry name" value="CCP_MauG"/>
    <property type="match status" value="1"/>
</dbReference>
<comment type="PTM">
    <text evidence="8">Binds 2 heme groups per subunit.</text>
</comment>
<dbReference type="AlphaFoldDB" id="A0A7M1B7A1"/>
<dbReference type="InterPro" id="IPR004852">
    <property type="entry name" value="Di-haem_cyt_c_peroxidsae"/>
</dbReference>
<evidence type="ECO:0000256" key="1">
    <source>
        <dbReference type="ARBA" id="ARBA00004418"/>
    </source>
</evidence>
<feature type="binding site" description="covalent" evidence="8">
    <location>
        <position position="91"/>
    </location>
    <ligand>
        <name>heme c</name>
        <dbReference type="ChEBI" id="CHEBI:61717"/>
        <label>1</label>
    </ligand>
</feature>
<feature type="binding site" description="axial binding residue" evidence="9">
    <location>
        <position position="95"/>
    </location>
    <ligand>
        <name>heme c</name>
        <dbReference type="ChEBI" id="CHEBI:61717"/>
        <label>1</label>
    </ligand>
    <ligandPart>
        <name>Fe</name>
        <dbReference type="ChEBI" id="CHEBI:18248"/>
    </ligandPart>
</feature>
<evidence type="ECO:0000256" key="4">
    <source>
        <dbReference type="ARBA" id="ARBA00022729"/>
    </source>
</evidence>
<dbReference type="EMBL" id="CP041406">
    <property type="protein sequence ID" value="QOP45386.1"/>
    <property type="molecule type" value="Genomic_DNA"/>
</dbReference>
<keyword evidence="3 9" id="KW-0479">Metal-binding</keyword>
<name>A0A7M1B7A1_9BACT</name>
<protein>
    <submittedName>
        <fullName evidence="12">C-type cytochrome</fullName>
    </submittedName>
</protein>
<dbReference type="GO" id="GO:0046872">
    <property type="term" value="F:metal ion binding"/>
    <property type="evidence" value="ECO:0007669"/>
    <property type="project" value="UniProtKB-KW"/>
</dbReference>
<dbReference type="GO" id="GO:0009055">
    <property type="term" value="F:electron transfer activity"/>
    <property type="evidence" value="ECO:0007669"/>
    <property type="project" value="InterPro"/>
</dbReference>
<keyword evidence="5" id="KW-0574">Periplasm</keyword>
<gene>
    <name evidence="12" type="ORF">FM071_03475</name>
</gene>
<feature type="domain" description="Cytochrome c" evidence="11">
    <location>
        <begin position="69"/>
        <end position="231"/>
    </location>
</feature>
<evidence type="ECO:0000256" key="2">
    <source>
        <dbReference type="ARBA" id="ARBA00022617"/>
    </source>
</evidence>
<dbReference type="RefSeq" id="WP_193111631.1">
    <property type="nucleotide sequence ID" value="NZ_CP041406.1"/>
</dbReference>
<dbReference type="InterPro" id="IPR009056">
    <property type="entry name" value="Cyt_c-like_dom"/>
</dbReference>
<dbReference type="KEGG" id="spal:FM071_03475"/>
<evidence type="ECO:0000256" key="7">
    <source>
        <dbReference type="ARBA" id="ARBA00023004"/>
    </source>
</evidence>
<keyword evidence="7 9" id="KW-0408">Iron</keyword>
<feature type="binding site" description="axial binding residue" evidence="9">
    <location>
        <position position="268"/>
    </location>
    <ligand>
        <name>heme c</name>
        <dbReference type="ChEBI" id="CHEBI:61717"/>
        <label>2</label>
    </ligand>
    <ligandPart>
        <name>Fe</name>
        <dbReference type="ChEBI" id="CHEBI:18248"/>
    </ligandPart>
</feature>
<keyword evidence="6" id="KW-0560">Oxidoreductase</keyword>
<dbReference type="InterPro" id="IPR051395">
    <property type="entry name" value="Cytochrome_c_Peroxidase/MauG"/>
</dbReference>
<dbReference type="PANTHER" id="PTHR30600:SF7">
    <property type="entry name" value="CYTOCHROME C PEROXIDASE-RELATED"/>
    <property type="match status" value="1"/>
</dbReference>
<dbReference type="GO" id="GO:0004130">
    <property type="term" value="F:cytochrome-c peroxidase activity"/>
    <property type="evidence" value="ECO:0007669"/>
    <property type="project" value="TreeGrafter"/>
</dbReference>
<evidence type="ECO:0000256" key="6">
    <source>
        <dbReference type="ARBA" id="ARBA00023002"/>
    </source>
</evidence>
<evidence type="ECO:0000259" key="11">
    <source>
        <dbReference type="PROSITE" id="PS51007"/>
    </source>
</evidence>
<feature type="binding site" description="covalent" evidence="8">
    <location>
        <position position="267"/>
    </location>
    <ligand>
        <name>heme c</name>
        <dbReference type="ChEBI" id="CHEBI:61717"/>
        <label>2</label>
    </ligand>
</feature>
<evidence type="ECO:0000313" key="13">
    <source>
        <dbReference type="Proteomes" id="UP000593580"/>
    </source>
</evidence>
<dbReference type="SUPFAM" id="SSF46626">
    <property type="entry name" value="Cytochrome c"/>
    <property type="match status" value="3"/>
</dbReference>
<dbReference type="Proteomes" id="UP000593580">
    <property type="component" value="Chromosome"/>
</dbReference>
<dbReference type="GO" id="GO:0042597">
    <property type="term" value="C:periplasmic space"/>
    <property type="evidence" value="ECO:0007669"/>
    <property type="project" value="UniProtKB-SubCell"/>
</dbReference>
<feature type="domain" description="Cytochrome c" evidence="11">
    <location>
        <begin position="250"/>
        <end position="390"/>
    </location>
</feature>
<feature type="binding site" description="covalent" evidence="8">
    <location>
        <position position="264"/>
    </location>
    <ligand>
        <name>heme c</name>
        <dbReference type="ChEBI" id="CHEBI:61717"/>
        <label>2</label>
    </ligand>
</feature>
<evidence type="ECO:0000256" key="8">
    <source>
        <dbReference type="PIRSR" id="PIRSR000294-1"/>
    </source>
</evidence>
<dbReference type="PROSITE" id="PS51007">
    <property type="entry name" value="CYTC"/>
    <property type="match status" value="2"/>
</dbReference>
<proteinExistence type="predicted"/>
<dbReference type="InterPro" id="IPR026259">
    <property type="entry name" value="MauG/Cytc_peroxidase"/>
</dbReference>
<feature type="binding site" description="covalent" evidence="8">
    <location>
        <position position="94"/>
    </location>
    <ligand>
        <name>heme c</name>
        <dbReference type="ChEBI" id="CHEBI:61717"/>
        <label>1</label>
    </ligand>
</feature>
<dbReference type="Gene3D" id="1.10.760.10">
    <property type="entry name" value="Cytochrome c-like domain"/>
    <property type="match status" value="3"/>
</dbReference>
<organism evidence="12 13">
    <name type="scientific">Sulfurimonas paralvinellae</name>
    <dbReference type="NCBI Taxonomy" id="317658"/>
    <lineage>
        <taxon>Bacteria</taxon>
        <taxon>Pseudomonadati</taxon>
        <taxon>Campylobacterota</taxon>
        <taxon>Epsilonproteobacteria</taxon>
        <taxon>Campylobacterales</taxon>
        <taxon>Sulfurimonadaceae</taxon>
        <taxon>Sulfurimonas</taxon>
    </lineage>
</organism>
<keyword evidence="10" id="KW-0472">Membrane</keyword>
<dbReference type="PIRSF" id="PIRSF000294">
    <property type="entry name" value="Cytochrome-c_peroxidase"/>
    <property type="match status" value="1"/>
</dbReference>
<reference evidence="12 13" key="1">
    <citation type="submission" date="2019-07" db="EMBL/GenBank/DDBJ databases">
        <title>Sulfurimonas paralvinellae sp. nov., a novel mesophilic, hydrogen- and sulfur-oxidizing chemolithoautotroph within the Epsilonproteo- bacteria isolated from a deep-sea hydrothermal vent polychaete nest, reclassification of Thiomicrospira denitrificans as Sulfurimonas denitrificans comb. nov. and emended description of the genus Sulfurimonas.</title>
        <authorList>
            <person name="Wang S."/>
            <person name="Jiang L."/>
            <person name="Shao Z."/>
        </authorList>
    </citation>
    <scope>NUCLEOTIDE SEQUENCE [LARGE SCALE GENOMIC DNA]</scope>
    <source>
        <strain evidence="12 13">GO25</strain>
    </source>
</reference>
<dbReference type="PANTHER" id="PTHR30600">
    <property type="entry name" value="CYTOCHROME C PEROXIDASE-RELATED"/>
    <property type="match status" value="1"/>
</dbReference>
<keyword evidence="4" id="KW-0732">Signal</keyword>
<evidence type="ECO:0000256" key="3">
    <source>
        <dbReference type="ARBA" id="ARBA00022723"/>
    </source>
</evidence>
<feature type="transmembrane region" description="Helical" evidence="10">
    <location>
        <begin position="6"/>
        <end position="23"/>
    </location>
</feature>
<comment type="cofactor">
    <cofactor evidence="8">
        <name>heme</name>
        <dbReference type="ChEBI" id="CHEBI:30413"/>
    </cofactor>
    <text evidence="8">Binds 2 heme groups.</text>
</comment>
<sequence>MLRLSFLAIIIIIAWIEVLPYLIPKKPKKSYNDEQLREIALSRGMRPIPKEYDTFLKLLDSKENPITKAKVALGKKLFFDKLLSSDKTISCASCHLLGENPHNQNQFSDDMTHPQGKTDCMVCHIKDESGSDRLSTAIGVQGRTAPNHLNTPTILNSALAKYRMWDGSAKTSLDTIAPMIHDKYKMNLTSAELVKRLNNNTFYKQEFAKVFKNGVTFENVQKALDIYQKTLLTRSAYDRFLEGDNQALSEEAKRGFRNFIQLGCKGCHTGITVGGQTIQKFPARNYNHIIDVTGMFSREYIGRDVAAFNFNFKPSHRYPFENKGGYLGKDNKQLFRVPILRNVTKTSPYFHNGSVFDLREAVHIMGKYQLSMELTETQIDEIVAFLKSLDGEVVEYKELK</sequence>